<keyword evidence="4 7" id="KW-0255">Endonuclease</keyword>
<dbReference type="Proteomes" id="UP000611762">
    <property type="component" value="Unassembled WGS sequence"/>
</dbReference>
<dbReference type="GO" id="GO:0000049">
    <property type="term" value="F:tRNA binding"/>
    <property type="evidence" value="ECO:0007669"/>
    <property type="project" value="UniProtKB-UniRule"/>
</dbReference>
<sequence>MKNTISLNRNEQFLSVYRNGKRSYHKYFTLYYLPNGLNQNRLGFRVGKKLAKAVKRNRVRRLLKESYRLSEANIKPGYDLILAAREGSLTIDSLEDISHITDRLFGRAGLFLRTGK</sequence>
<dbReference type="GO" id="GO:0042781">
    <property type="term" value="F:3'-tRNA processing endoribonuclease activity"/>
    <property type="evidence" value="ECO:0007669"/>
    <property type="project" value="TreeGrafter"/>
</dbReference>
<dbReference type="NCBIfam" id="TIGR00188">
    <property type="entry name" value="rnpA"/>
    <property type="match status" value="1"/>
</dbReference>
<dbReference type="InterPro" id="IPR000100">
    <property type="entry name" value="RNase_P"/>
</dbReference>
<evidence type="ECO:0000256" key="3">
    <source>
        <dbReference type="ARBA" id="ARBA00022722"/>
    </source>
</evidence>
<evidence type="ECO:0000256" key="1">
    <source>
        <dbReference type="ARBA" id="ARBA00002663"/>
    </source>
</evidence>
<dbReference type="GO" id="GO:0001682">
    <property type="term" value="P:tRNA 5'-leader removal"/>
    <property type="evidence" value="ECO:0007669"/>
    <property type="project" value="UniProtKB-UniRule"/>
</dbReference>
<dbReference type="GO" id="GO:0030677">
    <property type="term" value="C:ribonuclease P complex"/>
    <property type="evidence" value="ECO:0007669"/>
    <property type="project" value="TreeGrafter"/>
</dbReference>
<accession>A0A926DJM7</accession>
<dbReference type="HAMAP" id="MF_00227">
    <property type="entry name" value="RNase_P"/>
    <property type="match status" value="1"/>
</dbReference>
<evidence type="ECO:0000313" key="10">
    <source>
        <dbReference type="Proteomes" id="UP000611762"/>
    </source>
</evidence>
<dbReference type="PROSITE" id="PS00648">
    <property type="entry name" value="RIBONUCLEASE_P"/>
    <property type="match status" value="1"/>
</dbReference>
<keyword evidence="6 7" id="KW-0694">RNA-binding</keyword>
<keyword evidence="5 7" id="KW-0378">Hydrolase</keyword>
<dbReference type="InterPro" id="IPR014721">
    <property type="entry name" value="Ribsml_uS5_D2-typ_fold_subgr"/>
</dbReference>
<keyword evidence="2 7" id="KW-0819">tRNA processing</keyword>
<dbReference type="InterPro" id="IPR020568">
    <property type="entry name" value="Ribosomal_Su5_D2-typ_SF"/>
</dbReference>
<dbReference type="PANTHER" id="PTHR33992:SF1">
    <property type="entry name" value="RIBONUCLEASE P PROTEIN COMPONENT"/>
    <property type="match status" value="1"/>
</dbReference>
<protein>
    <recommendedName>
        <fullName evidence="7 8">Ribonuclease P protein component</fullName>
        <shortName evidence="7">RNase P protein</shortName>
        <shortName evidence="7">RNaseP protein</shortName>
        <ecNumber evidence="7 8">3.1.26.5</ecNumber>
    </recommendedName>
    <alternativeName>
        <fullName evidence="7">Protein C5</fullName>
    </alternativeName>
</protein>
<evidence type="ECO:0000313" key="9">
    <source>
        <dbReference type="EMBL" id="MBC8539446.1"/>
    </source>
</evidence>
<dbReference type="SUPFAM" id="SSF54211">
    <property type="entry name" value="Ribosomal protein S5 domain 2-like"/>
    <property type="match status" value="1"/>
</dbReference>
<proteinExistence type="inferred from homology"/>
<dbReference type="EC" id="3.1.26.5" evidence="7 8"/>
<comment type="caution">
    <text evidence="9">The sequence shown here is derived from an EMBL/GenBank/DDBJ whole genome shotgun (WGS) entry which is preliminary data.</text>
</comment>
<dbReference type="EMBL" id="JACRSU010000001">
    <property type="protein sequence ID" value="MBC8539446.1"/>
    <property type="molecule type" value="Genomic_DNA"/>
</dbReference>
<reference evidence="9" key="1">
    <citation type="submission" date="2020-08" db="EMBL/GenBank/DDBJ databases">
        <title>Genome public.</title>
        <authorList>
            <person name="Liu C."/>
            <person name="Sun Q."/>
        </authorList>
    </citation>
    <scope>NUCLEOTIDE SEQUENCE</scope>
    <source>
        <strain evidence="9">H8</strain>
    </source>
</reference>
<dbReference type="InterPro" id="IPR020539">
    <property type="entry name" value="RNase_P_CS"/>
</dbReference>
<comment type="subunit">
    <text evidence="7">Consists of a catalytic RNA component (M1 or rnpB) and a protein subunit.</text>
</comment>
<organism evidence="9 10">
    <name type="scientific">Congzhengia minquanensis</name>
    <dbReference type="NCBI Taxonomy" id="2763657"/>
    <lineage>
        <taxon>Bacteria</taxon>
        <taxon>Bacillati</taxon>
        <taxon>Bacillota</taxon>
        <taxon>Clostridia</taxon>
        <taxon>Eubacteriales</taxon>
        <taxon>Oscillospiraceae</taxon>
        <taxon>Congzhengia</taxon>
    </lineage>
</organism>
<evidence type="ECO:0000256" key="2">
    <source>
        <dbReference type="ARBA" id="ARBA00022694"/>
    </source>
</evidence>
<dbReference type="Pfam" id="PF00825">
    <property type="entry name" value="Ribonuclease_P"/>
    <property type="match status" value="1"/>
</dbReference>
<dbReference type="AlphaFoldDB" id="A0A926DJM7"/>
<evidence type="ECO:0000256" key="5">
    <source>
        <dbReference type="ARBA" id="ARBA00022801"/>
    </source>
</evidence>
<keyword evidence="3 7" id="KW-0540">Nuclease</keyword>
<evidence type="ECO:0000256" key="8">
    <source>
        <dbReference type="NCBIfam" id="TIGR00188"/>
    </source>
</evidence>
<dbReference type="PANTHER" id="PTHR33992">
    <property type="entry name" value="RIBONUCLEASE P PROTEIN COMPONENT"/>
    <property type="match status" value="1"/>
</dbReference>
<dbReference type="RefSeq" id="WP_177678965.1">
    <property type="nucleotide sequence ID" value="NZ_JACRSU010000001.1"/>
</dbReference>
<gene>
    <name evidence="7 9" type="primary">rnpA</name>
    <name evidence="9" type="ORF">H8698_00455</name>
</gene>
<comment type="function">
    <text evidence="1 7">RNaseP catalyzes the removal of the 5'-leader sequence from pre-tRNA to produce the mature 5'-terminus. It can also cleave other RNA substrates such as 4.5S RNA. The protein component plays an auxiliary but essential role in vivo by binding to the 5'-leader sequence and broadening the substrate specificity of the ribozyme.</text>
</comment>
<evidence type="ECO:0000256" key="6">
    <source>
        <dbReference type="ARBA" id="ARBA00022884"/>
    </source>
</evidence>
<comment type="similarity">
    <text evidence="7">Belongs to the RnpA family.</text>
</comment>
<evidence type="ECO:0000256" key="4">
    <source>
        <dbReference type="ARBA" id="ARBA00022759"/>
    </source>
</evidence>
<comment type="catalytic activity">
    <reaction evidence="7">
        <text>Endonucleolytic cleavage of RNA, removing 5'-extranucleotides from tRNA precursor.</text>
        <dbReference type="EC" id="3.1.26.5"/>
    </reaction>
</comment>
<name>A0A926DJM7_9FIRM</name>
<keyword evidence="10" id="KW-1185">Reference proteome</keyword>
<dbReference type="GO" id="GO:0004526">
    <property type="term" value="F:ribonuclease P activity"/>
    <property type="evidence" value="ECO:0007669"/>
    <property type="project" value="UniProtKB-UniRule"/>
</dbReference>
<evidence type="ECO:0000256" key="7">
    <source>
        <dbReference type="HAMAP-Rule" id="MF_00227"/>
    </source>
</evidence>
<dbReference type="Gene3D" id="3.30.230.10">
    <property type="match status" value="1"/>
</dbReference>